<evidence type="ECO:0000313" key="2">
    <source>
        <dbReference type="Proteomes" id="UP001062846"/>
    </source>
</evidence>
<name>A0ACC0MR28_RHOML</name>
<organism evidence="1 2">
    <name type="scientific">Rhododendron molle</name>
    <name type="common">Chinese azalea</name>
    <name type="synonym">Azalea mollis</name>
    <dbReference type="NCBI Taxonomy" id="49168"/>
    <lineage>
        <taxon>Eukaryota</taxon>
        <taxon>Viridiplantae</taxon>
        <taxon>Streptophyta</taxon>
        <taxon>Embryophyta</taxon>
        <taxon>Tracheophyta</taxon>
        <taxon>Spermatophyta</taxon>
        <taxon>Magnoliopsida</taxon>
        <taxon>eudicotyledons</taxon>
        <taxon>Gunneridae</taxon>
        <taxon>Pentapetalae</taxon>
        <taxon>asterids</taxon>
        <taxon>Ericales</taxon>
        <taxon>Ericaceae</taxon>
        <taxon>Ericoideae</taxon>
        <taxon>Rhodoreae</taxon>
        <taxon>Rhododendron</taxon>
    </lineage>
</organism>
<evidence type="ECO:0000313" key="1">
    <source>
        <dbReference type="EMBL" id="KAI8543513.1"/>
    </source>
</evidence>
<comment type="caution">
    <text evidence="1">The sequence shown here is derived from an EMBL/GenBank/DDBJ whole genome shotgun (WGS) entry which is preliminary data.</text>
</comment>
<keyword evidence="2" id="KW-1185">Reference proteome</keyword>
<protein>
    <submittedName>
        <fullName evidence="1">Uncharacterized protein</fullName>
    </submittedName>
</protein>
<dbReference type="Proteomes" id="UP001062846">
    <property type="component" value="Chromosome 8"/>
</dbReference>
<reference evidence="1" key="1">
    <citation type="submission" date="2022-02" db="EMBL/GenBank/DDBJ databases">
        <title>Plant Genome Project.</title>
        <authorList>
            <person name="Zhang R.-G."/>
        </authorList>
    </citation>
    <scope>NUCLEOTIDE SEQUENCE</scope>
    <source>
        <strain evidence="1">AT1</strain>
    </source>
</reference>
<gene>
    <name evidence="1" type="ORF">RHMOL_Rhmol08G0224300</name>
</gene>
<sequence length="71" mass="8191">MKSVRFGRFFTIFCTEPNQSVFENQEPKPTSARMEPFGSVVIKAVRFGRFCRFADLGPRRRSEEPMTNLTG</sequence>
<dbReference type="EMBL" id="CM046395">
    <property type="protein sequence ID" value="KAI8543513.1"/>
    <property type="molecule type" value="Genomic_DNA"/>
</dbReference>
<accession>A0ACC0MR28</accession>
<proteinExistence type="predicted"/>